<evidence type="ECO:0000259" key="2">
    <source>
        <dbReference type="PROSITE" id="PS50887"/>
    </source>
</evidence>
<feature type="transmembrane region" description="Helical" evidence="1">
    <location>
        <begin position="12"/>
        <end position="32"/>
    </location>
</feature>
<dbReference type="PANTHER" id="PTHR46663">
    <property type="entry name" value="DIGUANYLATE CYCLASE DGCT-RELATED"/>
    <property type="match status" value="1"/>
</dbReference>
<gene>
    <name evidence="3" type="ORF">NL53_03415</name>
</gene>
<proteinExistence type="predicted"/>
<keyword evidence="4" id="KW-1185">Reference proteome</keyword>
<dbReference type="PANTHER" id="PTHR46663:SF2">
    <property type="entry name" value="GGDEF DOMAIN-CONTAINING PROTEIN"/>
    <property type="match status" value="1"/>
</dbReference>
<feature type="transmembrane region" description="Helical" evidence="1">
    <location>
        <begin position="68"/>
        <end position="84"/>
    </location>
</feature>
<dbReference type="RefSeq" id="WP_038212629.1">
    <property type="nucleotide sequence ID" value="NZ_JRWM01000003.1"/>
</dbReference>
<dbReference type="Proteomes" id="UP000030520">
    <property type="component" value="Unassembled WGS sequence"/>
</dbReference>
<reference evidence="3 4" key="1">
    <citation type="submission" date="2014-10" db="EMBL/GenBank/DDBJ databases">
        <title>Genome sequencing of Vibrio variabilis T01.</title>
        <authorList>
            <person name="Chan K.-G."/>
            <person name="Mohamad N.I."/>
        </authorList>
    </citation>
    <scope>NUCLEOTIDE SEQUENCE [LARGE SCALE GENOMIC DNA]</scope>
    <source>
        <strain evidence="3 4">T01</strain>
    </source>
</reference>
<dbReference type="InterPro" id="IPR043128">
    <property type="entry name" value="Rev_trsase/Diguanyl_cyclase"/>
</dbReference>
<feature type="transmembrane region" description="Helical" evidence="1">
    <location>
        <begin position="44"/>
        <end position="61"/>
    </location>
</feature>
<feature type="transmembrane region" description="Helical" evidence="1">
    <location>
        <begin position="152"/>
        <end position="173"/>
    </location>
</feature>
<keyword evidence="1" id="KW-0812">Transmembrane</keyword>
<evidence type="ECO:0000313" key="4">
    <source>
        <dbReference type="Proteomes" id="UP000030520"/>
    </source>
</evidence>
<organism evidence="3 4">
    <name type="scientific">Vibrio variabilis</name>
    <dbReference type="NCBI Taxonomy" id="990271"/>
    <lineage>
        <taxon>Bacteria</taxon>
        <taxon>Pseudomonadati</taxon>
        <taxon>Pseudomonadota</taxon>
        <taxon>Gammaproteobacteria</taxon>
        <taxon>Vibrionales</taxon>
        <taxon>Vibrionaceae</taxon>
        <taxon>Vibrio</taxon>
    </lineage>
</organism>
<sequence>MNSDKNIQKETIQLFLINEAALCVATLVLSIIRAEYIGYSTRDFVQIALVVSLVLLAAFSPRLQLNQTAIGLIVINFLIFNSGFLGLGPMAGAVFFLPLAIFVISVIFSRRALYLSLGLSAMYIVGIAFAFYSETLTPRTELNQLFLNPYYWLVYLFCLMLSMAVSSIALLNYREKINGLLSDLNQQKEEIEWHALHDELTGLMNLKAFKAQFEHHTAGALLFIDLDGFKAVNDKFGHESGDYCLQTVAKRMSTILRQDVQVCRLGGDEFLVYLKSDSKSEIEELSRQLLTLICEPIQQDNIAFQVSASIGALIFSGTNHKLKELVKLADQAMYRAKNKGKCCIEFSSIATN</sequence>
<dbReference type="InterPro" id="IPR000160">
    <property type="entry name" value="GGDEF_dom"/>
</dbReference>
<dbReference type="SUPFAM" id="SSF55073">
    <property type="entry name" value="Nucleotide cyclase"/>
    <property type="match status" value="1"/>
</dbReference>
<accession>A0ABR4YFR3</accession>
<evidence type="ECO:0000313" key="3">
    <source>
        <dbReference type="EMBL" id="KHA62342.1"/>
    </source>
</evidence>
<dbReference type="NCBIfam" id="TIGR00254">
    <property type="entry name" value="GGDEF"/>
    <property type="match status" value="1"/>
</dbReference>
<keyword evidence="1" id="KW-0472">Membrane</keyword>
<keyword evidence="1" id="KW-1133">Transmembrane helix</keyword>
<dbReference type="InterPro" id="IPR029787">
    <property type="entry name" value="Nucleotide_cyclase"/>
</dbReference>
<dbReference type="SMART" id="SM00267">
    <property type="entry name" value="GGDEF"/>
    <property type="match status" value="1"/>
</dbReference>
<evidence type="ECO:0000256" key="1">
    <source>
        <dbReference type="SAM" id="Phobius"/>
    </source>
</evidence>
<dbReference type="PROSITE" id="PS50887">
    <property type="entry name" value="GGDEF"/>
    <property type="match status" value="1"/>
</dbReference>
<feature type="transmembrane region" description="Helical" evidence="1">
    <location>
        <begin position="90"/>
        <end position="108"/>
    </location>
</feature>
<dbReference type="InterPro" id="IPR052163">
    <property type="entry name" value="DGC-Regulatory_Protein"/>
</dbReference>
<dbReference type="EMBL" id="JRWM01000003">
    <property type="protein sequence ID" value="KHA62342.1"/>
    <property type="molecule type" value="Genomic_DNA"/>
</dbReference>
<protein>
    <recommendedName>
        <fullName evidence="2">GGDEF domain-containing protein</fullName>
    </recommendedName>
</protein>
<dbReference type="CDD" id="cd01949">
    <property type="entry name" value="GGDEF"/>
    <property type="match status" value="1"/>
</dbReference>
<dbReference type="Pfam" id="PF00990">
    <property type="entry name" value="GGDEF"/>
    <property type="match status" value="1"/>
</dbReference>
<dbReference type="Gene3D" id="3.30.70.270">
    <property type="match status" value="1"/>
</dbReference>
<feature type="transmembrane region" description="Helical" evidence="1">
    <location>
        <begin position="113"/>
        <end position="132"/>
    </location>
</feature>
<feature type="domain" description="GGDEF" evidence="2">
    <location>
        <begin position="217"/>
        <end position="349"/>
    </location>
</feature>
<name>A0ABR4YFR3_9VIBR</name>
<comment type="caution">
    <text evidence="3">The sequence shown here is derived from an EMBL/GenBank/DDBJ whole genome shotgun (WGS) entry which is preliminary data.</text>
</comment>